<dbReference type="InterPro" id="IPR001447">
    <property type="entry name" value="Arylamine_N-AcTrfase"/>
</dbReference>
<reference evidence="3 4" key="1">
    <citation type="journal article" date="2010" name="Syst. Appl. Microbiol.">
        <title>Four new species of Chryseobacterium from the rhizosphere of coastal sand dune plants, Chryseobacterium elymi sp. nov., Chryseobacterium hagamense sp. nov., Chryseobacterium lathyri sp. nov. and Chryseobacterium rhizosphaerae sp. nov.</title>
        <authorList>
            <person name="Cho S.H."/>
            <person name="Lee K.S."/>
            <person name="Shin D.S."/>
            <person name="Han J.H."/>
            <person name="Park K.S."/>
            <person name="Lee C.H."/>
            <person name="Park K.H."/>
            <person name="Kim S.B."/>
        </authorList>
    </citation>
    <scope>NUCLEOTIDE SEQUENCE [LARGE SCALE GENOMIC DNA]</scope>
    <source>
        <strain evidence="3 4">KCTC 22548</strain>
    </source>
</reference>
<gene>
    <name evidence="3" type="ORF">DRF57_04400</name>
</gene>
<dbReference type="EMBL" id="QNUF01000004">
    <property type="protein sequence ID" value="REC77245.1"/>
    <property type="molecule type" value="Genomic_DNA"/>
</dbReference>
<proteinExistence type="inferred from homology"/>
<dbReference type="PANTHER" id="PTHR11786:SF0">
    <property type="entry name" value="ARYLAMINE N-ACETYLTRANSFERASE 4-RELATED"/>
    <property type="match status" value="1"/>
</dbReference>
<evidence type="ECO:0000256" key="2">
    <source>
        <dbReference type="RuleBase" id="RU003452"/>
    </source>
</evidence>
<dbReference type="SUPFAM" id="SSF54001">
    <property type="entry name" value="Cysteine proteinases"/>
    <property type="match status" value="1"/>
</dbReference>
<dbReference type="PANTHER" id="PTHR11786">
    <property type="entry name" value="N-HYDROXYARYLAMINE O-ACETYLTRANSFERASE"/>
    <property type="match status" value="1"/>
</dbReference>
<name>A0ABX9INV3_9FLAO</name>
<evidence type="ECO:0000313" key="3">
    <source>
        <dbReference type="EMBL" id="REC77245.1"/>
    </source>
</evidence>
<comment type="caution">
    <text evidence="3">The sequence shown here is derived from an EMBL/GenBank/DDBJ whole genome shotgun (WGS) entry which is preliminary data.</text>
</comment>
<dbReference type="InterPro" id="IPR038765">
    <property type="entry name" value="Papain-like_cys_pep_sf"/>
</dbReference>
<evidence type="ECO:0000313" key="4">
    <source>
        <dbReference type="Proteomes" id="UP000256491"/>
    </source>
</evidence>
<keyword evidence="4" id="KW-1185">Reference proteome</keyword>
<organism evidence="3 4">
    <name type="scientific">Chryseobacterium rhizosphaerae</name>
    <dbReference type="NCBI Taxonomy" id="395937"/>
    <lineage>
        <taxon>Bacteria</taxon>
        <taxon>Pseudomonadati</taxon>
        <taxon>Bacteroidota</taxon>
        <taxon>Flavobacteriia</taxon>
        <taxon>Flavobacteriales</taxon>
        <taxon>Weeksellaceae</taxon>
        <taxon>Chryseobacterium group</taxon>
        <taxon>Chryseobacterium</taxon>
    </lineage>
</organism>
<accession>A0ABX9INV3</accession>
<comment type="similarity">
    <text evidence="1 2">Belongs to the arylamine N-acetyltransferase family.</text>
</comment>
<dbReference type="Proteomes" id="UP000256491">
    <property type="component" value="Unassembled WGS sequence"/>
</dbReference>
<dbReference type="Gene3D" id="2.40.128.150">
    <property type="entry name" value="Cysteine proteinases"/>
    <property type="match status" value="1"/>
</dbReference>
<protein>
    <submittedName>
        <fullName evidence="3">Arylamine N-acetyltransferase</fullName>
    </submittedName>
</protein>
<dbReference type="Pfam" id="PF00797">
    <property type="entry name" value="Acetyltransf_2"/>
    <property type="match status" value="1"/>
</dbReference>
<dbReference type="PRINTS" id="PR01543">
    <property type="entry name" value="ANATRNSFRASE"/>
</dbReference>
<sequence length="270" mass="31881">MSVMDQLKLEKYLERIHFSEAPEMNMETLKRIHQLHPQYIPFENIDPYTGNIPSLNLDDVFSKLVTESRGGYCFEQNLLLREVLKYIGFDTRLQQARVVWKREEDAIAAKTHLLLIVNMHGQEYLVDCGFGIVTLTAPLLLHNEEPQQTPNGQFKISKKEELYILWFWKEKWLPVYRFALEYVEPLDLDIANWYLSTYPESMFKKNLVLSKVDEEARYTFSDHTLNIRKETNEKESVAIESDKQLFQILKDIFGLKENAVKLLKEKITKE</sequence>
<evidence type="ECO:0000256" key="1">
    <source>
        <dbReference type="ARBA" id="ARBA00006547"/>
    </source>
</evidence>
<dbReference type="Gene3D" id="3.30.2140.10">
    <property type="entry name" value="Arylamine N-acetyltransferase"/>
    <property type="match status" value="1"/>
</dbReference>